<reference evidence="2" key="1">
    <citation type="submission" date="2014-02" db="EMBL/GenBank/DDBJ databases">
        <title>Complete mitochondrion genomes reveal florideophycean red algal diversity.</title>
        <authorList>
            <person name="Yang E.C."/>
            <person name="Yoon H.S."/>
        </authorList>
    </citation>
    <scope>NUCLEOTIDE SEQUENCE</scope>
</reference>
<feature type="transmembrane region" description="Helical" evidence="1">
    <location>
        <begin position="32"/>
        <end position="50"/>
    </location>
</feature>
<organism evidence="2">
    <name type="scientific">Schizymenia dubyi</name>
    <dbReference type="NCBI Taxonomy" id="38368"/>
    <lineage>
        <taxon>Eukaryota</taxon>
        <taxon>Rhodophyta</taxon>
        <taxon>Florideophyceae</taxon>
        <taxon>Rhodymeniophycidae</taxon>
        <taxon>Nemastomatales</taxon>
        <taxon>Schizymeniaceae</taxon>
        <taxon>Schizymenia</taxon>
    </lineage>
</organism>
<accession>A0A0E3DB67</accession>
<feature type="transmembrane region" description="Helical" evidence="1">
    <location>
        <begin position="56"/>
        <end position="79"/>
    </location>
</feature>
<dbReference type="GO" id="GO:0008137">
    <property type="term" value="F:NADH dehydrogenase (ubiquinone) activity"/>
    <property type="evidence" value="ECO:0007669"/>
    <property type="project" value="UniProtKB-UniRule"/>
</dbReference>
<keyword evidence="1" id="KW-0812">Transmembrane</keyword>
<keyword evidence="1" id="KW-0813">Transport</keyword>
<keyword evidence="1" id="KW-0249">Electron transport</keyword>
<dbReference type="InterPro" id="IPR001457">
    <property type="entry name" value="NADH_UbQ/plastoQ_OxRdtase_su6"/>
</dbReference>
<keyword evidence="1" id="KW-0520">NAD</keyword>
<dbReference type="PANTHER" id="PTHR33269">
    <property type="entry name" value="NADH-UBIQUINONE OXIDOREDUCTASE CHAIN 6"/>
    <property type="match status" value="1"/>
</dbReference>
<dbReference type="InterPro" id="IPR042106">
    <property type="entry name" value="Nuo/plastoQ_OxRdtase_6_NuoJ"/>
</dbReference>
<dbReference type="AlphaFoldDB" id="A0A0E3DB67"/>
<keyword evidence="1" id="KW-0830">Ubiquinone</keyword>
<keyword evidence="1" id="KW-0679">Respiratory chain</keyword>
<sequence>MNIDIILFLLFSAFATISSLMVISLSNAVHAVLFLILVFCNVASLLLLLGAEFFSFMLLIVYVGAIAVLFLFVVMMLNIKVNTSKFNKFSLLPIGLCIFFILFNQLSTLITYFDLFYLKQDELILISWVLENNNVTNIQAIGKVLYTDYSFLFLISGLILLVAMIGAIVLTMHQRIDVKKQKIEFQLARNFKGAVKFISLRK</sequence>
<evidence type="ECO:0000313" key="2">
    <source>
        <dbReference type="EMBL" id="AHX02525.1"/>
    </source>
</evidence>
<comment type="similarity">
    <text evidence="1">Belongs to the complex I subunit 6 family.</text>
</comment>
<comment type="catalytic activity">
    <reaction evidence="1">
        <text>a ubiquinone + NADH + 5 H(+)(in) = a ubiquinol + NAD(+) + 4 H(+)(out)</text>
        <dbReference type="Rhea" id="RHEA:29091"/>
        <dbReference type="Rhea" id="RHEA-COMP:9565"/>
        <dbReference type="Rhea" id="RHEA-COMP:9566"/>
        <dbReference type="ChEBI" id="CHEBI:15378"/>
        <dbReference type="ChEBI" id="CHEBI:16389"/>
        <dbReference type="ChEBI" id="CHEBI:17976"/>
        <dbReference type="ChEBI" id="CHEBI:57540"/>
        <dbReference type="ChEBI" id="CHEBI:57945"/>
        <dbReference type="EC" id="7.1.1.2"/>
    </reaction>
</comment>
<protein>
    <recommendedName>
        <fullName evidence="1">NADH-ubiquinone oxidoreductase chain 6</fullName>
        <ecNumber evidence="1">7.1.1.2</ecNumber>
    </recommendedName>
</protein>
<comment type="subcellular location">
    <subcellularLocation>
        <location evidence="1">Mitochondrion membrane</location>
        <topology evidence="1">Multi-pass membrane protein</topology>
    </subcellularLocation>
</comment>
<keyword evidence="1" id="KW-1278">Translocase</keyword>
<dbReference type="GO" id="GO:0031966">
    <property type="term" value="C:mitochondrial membrane"/>
    <property type="evidence" value="ECO:0007669"/>
    <property type="project" value="UniProtKB-SubCell"/>
</dbReference>
<gene>
    <name evidence="2" type="primary">nad6</name>
    <name evidence="2" type="ORF">Sduby.mt.13</name>
</gene>
<comment type="function">
    <text evidence="1">Core subunit of the mitochondrial membrane respiratory chain NADH dehydrogenase (Complex I) which catalyzes electron transfer from NADH through the respiratory chain, using ubiquinone as an electron acceptor. Essential for the catalytic activity and assembly of complex I.</text>
</comment>
<keyword evidence="1" id="KW-0472">Membrane</keyword>
<geneLocation type="mitochondrion" evidence="2"/>
<proteinExistence type="inferred from homology"/>
<dbReference type="EC" id="7.1.1.2" evidence="1"/>
<feature type="transmembrane region" description="Helical" evidence="1">
    <location>
        <begin position="151"/>
        <end position="172"/>
    </location>
</feature>
<feature type="transmembrane region" description="Helical" evidence="1">
    <location>
        <begin position="6"/>
        <end position="25"/>
    </location>
</feature>
<keyword evidence="1" id="KW-1133">Transmembrane helix</keyword>
<evidence type="ECO:0000256" key="1">
    <source>
        <dbReference type="RuleBase" id="RU004430"/>
    </source>
</evidence>
<dbReference type="NCBIfam" id="NF005164">
    <property type="entry name" value="PRK06638.1-4"/>
    <property type="match status" value="1"/>
</dbReference>
<feature type="transmembrane region" description="Helical" evidence="1">
    <location>
        <begin position="91"/>
        <end position="113"/>
    </location>
</feature>
<dbReference type="EMBL" id="KJ398163">
    <property type="protein sequence ID" value="AHX02525.1"/>
    <property type="molecule type" value="Genomic_DNA"/>
</dbReference>
<keyword evidence="1 2" id="KW-0496">Mitochondrion</keyword>
<dbReference type="PANTHER" id="PTHR33269:SF17">
    <property type="entry name" value="NADH-UBIQUINONE OXIDOREDUCTASE CHAIN 6"/>
    <property type="match status" value="1"/>
</dbReference>
<name>A0A0E3DB67_9FLOR</name>
<dbReference type="Gene3D" id="1.20.120.1200">
    <property type="entry name" value="NADH-ubiquinone/plastoquinone oxidoreductase chain 6, subunit NuoJ"/>
    <property type="match status" value="1"/>
</dbReference>
<dbReference type="Pfam" id="PF00499">
    <property type="entry name" value="Oxidored_q3"/>
    <property type="match status" value="1"/>
</dbReference>